<accession>A0A7I9XQ17</accession>
<sequence>MPEPIVADVLAVRLFEVVAFGLFAFGWWYALRTRSMIVLGGYVGATLTVVFDWMFNTKWFFNVLYSSNFIPLFRIGDTVQPVALLFTYAFFFGIPTAFLARNRAWLDRRFGTWGWLVVFLGMGVLQPLFEIPMVSWLHLWTYYQAPQYLVGGVIWSNIWFSGLLGVSCYGALRLALRWEDTNRLPQNPTEDKLRQLATGAAGIWSAFYLSTLVQLMLWYAVVTPWISSPRDF</sequence>
<keyword evidence="1" id="KW-1133">Transmembrane helix</keyword>
<reference evidence="2 3" key="1">
    <citation type="journal article" date="2019" name="Emerg. Microbes Infect.">
        <title>Comprehensive subspecies identification of 175 nontuberculous mycobacteria species based on 7547 genomic profiles.</title>
        <authorList>
            <person name="Matsumoto Y."/>
            <person name="Kinjo T."/>
            <person name="Motooka D."/>
            <person name="Nabeya D."/>
            <person name="Jung N."/>
            <person name="Uechi K."/>
            <person name="Horii T."/>
            <person name="Iida T."/>
            <person name="Fujita J."/>
            <person name="Nakamura S."/>
        </authorList>
    </citation>
    <scope>NUCLEOTIDE SEQUENCE [LARGE SCALE GENOMIC DNA]</scope>
    <source>
        <strain evidence="2 3">JCM 16017</strain>
    </source>
</reference>
<dbReference type="EMBL" id="BLKV01000002">
    <property type="protein sequence ID" value="GFG72004.1"/>
    <property type="molecule type" value="Genomic_DNA"/>
</dbReference>
<keyword evidence="1" id="KW-0472">Membrane</keyword>
<evidence type="ECO:0000256" key="1">
    <source>
        <dbReference type="SAM" id="Phobius"/>
    </source>
</evidence>
<evidence type="ECO:0008006" key="4">
    <source>
        <dbReference type="Google" id="ProtNLM"/>
    </source>
</evidence>
<dbReference type="Proteomes" id="UP000465263">
    <property type="component" value="Unassembled WGS sequence"/>
</dbReference>
<feature type="transmembrane region" description="Helical" evidence="1">
    <location>
        <begin position="112"/>
        <end position="129"/>
    </location>
</feature>
<dbReference type="AlphaFoldDB" id="A0A7I9XQ17"/>
<proteinExistence type="predicted"/>
<feature type="transmembrane region" description="Helical" evidence="1">
    <location>
        <begin position="149"/>
        <end position="176"/>
    </location>
</feature>
<feature type="transmembrane region" description="Helical" evidence="1">
    <location>
        <begin position="12"/>
        <end position="30"/>
    </location>
</feature>
<keyword evidence="3" id="KW-1185">Reference proteome</keyword>
<gene>
    <name evidence="2" type="ORF">MSEN_37240</name>
</gene>
<protein>
    <recommendedName>
        <fullName evidence="4">Spirocyclase, AveC family</fullName>
    </recommendedName>
</protein>
<feature type="transmembrane region" description="Helical" evidence="1">
    <location>
        <begin position="37"/>
        <end position="61"/>
    </location>
</feature>
<name>A0A7I9XQ17_9MYCO</name>
<dbReference type="OrthoDB" id="4612442at2"/>
<evidence type="ECO:0000313" key="2">
    <source>
        <dbReference type="EMBL" id="GFG72004.1"/>
    </source>
</evidence>
<evidence type="ECO:0000313" key="3">
    <source>
        <dbReference type="Proteomes" id="UP000465263"/>
    </source>
</evidence>
<comment type="caution">
    <text evidence="2">The sequence shown here is derived from an EMBL/GenBank/DDBJ whole genome shotgun (WGS) entry which is preliminary data.</text>
</comment>
<organism evidence="2 3">
    <name type="scientific">Mycolicibacter senuensis</name>
    <dbReference type="NCBI Taxonomy" id="386913"/>
    <lineage>
        <taxon>Bacteria</taxon>
        <taxon>Bacillati</taxon>
        <taxon>Actinomycetota</taxon>
        <taxon>Actinomycetes</taxon>
        <taxon>Mycobacteriales</taxon>
        <taxon>Mycobacteriaceae</taxon>
        <taxon>Mycolicibacter</taxon>
    </lineage>
</organism>
<dbReference type="RefSeq" id="WP_133055692.1">
    <property type="nucleotide sequence ID" value="NZ_BLKV01000002.1"/>
</dbReference>
<keyword evidence="1" id="KW-0812">Transmembrane</keyword>
<feature type="transmembrane region" description="Helical" evidence="1">
    <location>
        <begin position="196"/>
        <end position="221"/>
    </location>
</feature>
<feature type="transmembrane region" description="Helical" evidence="1">
    <location>
        <begin position="81"/>
        <end position="100"/>
    </location>
</feature>